<dbReference type="KEGG" id="bcir:C2I06_21515"/>
<dbReference type="SUPFAM" id="SSF51556">
    <property type="entry name" value="Metallo-dependent hydrolases"/>
    <property type="match status" value="1"/>
</dbReference>
<dbReference type="GO" id="GO:0016787">
    <property type="term" value="F:hydrolase activity"/>
    <property type="evidence" value="ECO:0007669"/>
    <property type="project" value="InterPro"/>
</dbReference>
<dbReference type="EMBL" id="NPBQ01000124">
    <property type="protein sequence ID" value="PAD81433.1"/>
    <property type="molecule type" value="Genomic_DNA"/>
</dbReference>
<comment type="caution">
    <text evidence="2">The sequence shown here is derived from an EMBL/GenBank/DDBJ whole genome shotgun (WGS) entry which is preliminary data.</text>
</comment>
<evidence type="ECO:0000313" key="2">
    <source>
        <dbReference type="EMBL" id="PAD81433.1"/>
    </source>
</evidence>
<gene>
    <name evidence="2" type="ORF">CHH57_19870</name>
</gene>
<sequence>MTIIDVHAHPSLYSPISESEERLNFRMKEMGLGLMSPSDLTVIDKQNDLAKISKTILLPLDTTTTTGDTLISNDEIKKLVYLRPERFIGFASVDPNRADALEVLEHAFGTLGLSGLKLNPAKQQFSPDHPDYYPIYEKCLQYDKPIMFHAGFSWDKNSISEFAHPFRFERIAIKYPKLRMCLAHFGWPFVKETAILLVKYPNVYTDTSMLYMDSPELFFEQVFTRDMGKYWLDHNFPDKVMFGSNTPRFRPIRILRGLEKVYMSEKTRSKVLYKNAMRFLGEKGDIDENRATD</sequence>
<reference evidence="2 3" key="1">
    <citation type="submission" date="2017-07" db="EMBL/GenBank/DDBJ databases">
        <title>Isolation and whole genome analysis of endospore-forming bacteria from heroin.</title>
        <authorList>
            <person name="Kalinowski J."/>
            <person name="Ahrens B."/>
            <person name="Al-Dilaimi A."/>
            <person name="Winkler A."/>
            <person name="Wibberg D."/>
            <person name="Schleenbecker U."/>
            <person name="Ruckert C."/>
            <person name="Wolfel R."/>
            <person name="Grass G."/>
        </authorList>
    </citation>
    <scope>NUCLEOTIDE SEQUENCE [LARGE SCALE GENOMIC DNA]</scope>
    <source>
        <strain evidence="2 3">7521-2</strain>
    </source>
</reference>
<evidence type="ECO:0000256" key="1">
    <source>
        <dbReference type="ARBA" id="ARBA00023239"/>
    </source>
</evidence>
<dbReference type="Gene3D" id="3.20.20.140">
    <property type="entry name" value="Metal-dependent hydrolases"/>
    <property type="match status" value="1"/>
</dbReference>
<dbReference type="Pfam" id="PF04909">
    <property type="entry name" value="Amidohydro_2"/>
    <property type="match status" value="1"/>
</dbReference>
<dbReference type="AlphaFoldDB" id="A0A268F7S8"/>
<proteinExistence type="predicted"/>
<keyword evidence="1" id="KW-0456">Lyase</keyword>
<dbReference type="InterPro" id="IPR032466">
    <property type="entry name" value="Metal_Hydrolase"/>
</dbReference>
<evidence type="ECO:0000313" key="3">
    <source>
        <dbReference type="Proteomes" id="UP000216961"/>
    </source>
</evidence>
<dbReference type="InterPro" id="IPR006680">
    <property type="entry name" value="Amidohydro-rel"/>
</dbReference>
<dbReference type="GO" id="GO:0016831">
    <property type="term" value="F:carboxy-lyase activity"/>
    <property type="evidence" value="ECO:0007669"/>
    <property type="project" value="InterPro"/>
</dbReference>
<name>A0A268F7S8_NIACI</name>
<accession>A0A268F7S8</accession>
<dbReference type="PANTHER" id="PTHR21240">
    <property type="entry name" value="2-AMINO-3-CARBOXYLMUCONATE-6-SEMIALDEHYDE DECARBOXYLASE"/>
    <property type="match status" value="1"/>
</dbReference>
<dbReference type="Proteomes" id="UP000216961">
    <property type="component" value="Unassembled WGS sequence"/>
</dbReference>
<dbReference type="RefSeq" id="WP_095333025.1">
    <property type="nucleotide sequence ID" value="NZ_CP026031.1"/>
</dbReference>
<organism evidence="2 3">
    <name type="scientific">Niallia circulans</name>
    <name type="common">Bacillus circulans</name>
    <dbReference type="NCBI Taxonomy" id="1397"/>
    <lineage>
        <taxon>Bacteria</taxon>
        <taxon>Bacillati</taxon>
        <taxon>Bacillota</taxon>
        <taxon>Bacilli</taxon>
        <taxon>Bacillales</taxon>
        <taxon>Bacillaceae</taxon>
        <taxon>Niallia</taxon>
    </lineage>
</organism>
<protein>
    <submittedName>
        <fullName evidence="2">Amidohydrolase</fullName>
    </submittedName>
</protein>
<dbReference type="InterPro" id="IPR032465">
    <property type="entry name" value="ACMSD"/>
</dbReference>